<evidence type="ECO:0000313" key="9">
    <source>
        <dbReference type="Proteomes" id="UP000030856"/>
    </source>
</evidence>
<dbReference type="eggNOG" id="ENOG502ZBUU">
    <property type="taxonomic scope" value="Bacteria"/>
</dbReference>
<keyword evidence="7" id="KW-0325">Glycoprotein</keyword>
<evidence type="ECO:0000256" key="4">
    <source>
        <dbReference type="ARBA" id="ARBA00022989"/>
    </source>
</evidence>
<comment type="subcellular location">
    <subcellularLocation>
        <location evidence="1">Golgi apparatus membrane</location>
        <topology evidence="1">Single-pass type II membrane protein</topology>
    </subcellularLocation>
</comment>
<evidence type="ECO:0000256" key="3">
    <source>
        <dbReference type="ARBA" id="ARBA00022692"/>
    </source>
</evidence>
<dbReference type="PANTHER" id="PTHR12137:SF54">
    <property type="entry name" value="CARBOHYDRATE SULFOTRANSFERASE"/>
    <property type="match status" value="1"/>
</dbReference>
<dbReference type="STRING" id="2340.JV46_29140"/>
<evidence type="ECO:0000256" key="2">
    <source>
        <dbReference type="ARBA" id="ARBA00022679"/>
    </source>
</evidence>
<organism evidence="8 9">
    <name type="scientific">Solemya velum gill symbiont</name>
    <dbReference type="NCBI Taxonomy" id="2340"/>
    <lineage>
        <taxon>Bacteria</taxon>
        <taxon>Pseudomonadati</taxon>
        <taxon>Pseudomonadota</taxon>
        <taxon>Gammaproteobacteria</taxon>
        <taxon>sulfur-oxidizing symbionts</taxon>
    </lineage>
</organism>
<dbReference type="GO" id="GO:0008146">
    <property type="term" value="F:sulfotransferase activity"/>
    <property type="evidence" value="ECO:0007669"/>
    <property type="project" value="InterPro"/>
</dbReference>
<evidence type="ECO:0000256" key="1">
    <source>
        <dbReference type="ARBA" id="ARBA00004323"/>
    </source>
</evidence>
<keyword evidence="5" id="KW-0333">Golgi apparatus</keyword>
<keyword evidence="2" id="KW-0808">Transferase</keyword>
<evidence type="ECO:0000256" key="7">
    <source>
        <dbReference type="ARBA" id="ARBA00023180"/>
    </source>
</evidence>
<dbReference type="InterPro" id="IPR005331">
    <property type="entry name" value="Sulfotransferase"/>
</dbReference>
<keyword evidence="4" id="KW-1133">Transmembrane helix</keyword>
<gene>
    <name evidence="8" type="ORF">JV46_29140</name>
</gene>
<dbReference type="PANTHER" id="PTHR12137">
    <property type="entry name" value="CARBOHYDRATE SULFOTRANSFERASE"/>
    <property type="match status" value="1"/>
</dbReference>
<keyword evidence="3" id="KW-0812">Transmembrane</keyword>
<keyword evidence="9" id="KW-1185">Reference proteome</keyword>
<dbReference type="EMBL" id="JRAA01000003">
    <property type="protein sequence ID" value="KHF24125.1"/>
    <property type="molecule type" value="Genomic_DNA"/>
</dbReference>
<evidence type="ECO:0000256" key="5">
    <source>
        <dbReference type="ARBA" id="ARBA00023034"/>
    </source>
</evidence>
<comment type="caution">
    <text evidence="8">The sequence shown here is derived from an EMBL/GenBank/DDBJ whole genome shotgun (WGS) entry which is preliminary data.</text>
</comment>
<evidence type="ECO:0000313" key="8">
    <source>
        <dbReference type="EMBL" id="KHF24125.1"/>
    </source>
</evidence>
<sequence>MGYKEIKMARLLRYSRSSNHSLDKNAEHLFSARHALNVYDENAVYSFIPKNGCSSMRVSLAIANGCIKDASEHDWIHKNNDTFSCGLRDLVTAKYTFVILRCPFSRLASAYLDKMIGETYASKRYIELHRRGKAWKQLNGLDNVTFDYFVRSLSEPDILKGNIHWRPQSDFLVYDEYDDYFCLEDFQVAVETLKNKINLSIIDARPLTRHGVSNQYHTEGSGFSVLAPDKLHEMKLQGTLPAYRDFYTEELVEIVRSVYKQDLDLYKDIFGDTALMFQ</sequence>
<dbReference type="GO" id="GO:0016020">
    <property type="term" value="C:membrane"/>
    <property type="evidence" value="ECO:0007669"/>
    <property type="project" value="InterPro"/>
</dbReference>
<dbReference type="InterPro" id="IPR018011">
    <property type="entry name" value="Carb_sulfotrans_8-10"/>
</dbReference>
<dbReference type="Proteomes" id="UP000030856">
    <property type="component" value="Unassembled WGS sequence"/>
</dbReference>
<dbReference type="OrthoDB" id="288532at2"/>
<evidence type="ECO:0000256" key="6">
    <source>
        <dbReference type="ARBA" id="ARBA00023136"/>
    </source>
</evidence>
<dbReference type="AlphaFoldDB" id="A0A0B0H4Q8"/>
<protein>
    <recommendedName>
        <fullName evidence="10">Sulfotransferase family protein</fullName>
    </recommendedName>
</protein>
<reference evidence="8 9" key="1">
    <citation type="journal article" date="2014" name="BMC Genomics">
        <title>The genome of the intracellular bacterium of the coastal bivalve, Solemya velum: a blueprint for thriving in and out of symbiosis.</title>
        <authorList>
            <person name="Dmytrenko O."/>
            <person name="Russell S.L."/>
            <person name="Loo W.T."/>
            <person name="Fontanez K.M."/>
            <person name="Liao L."/>
            <person name="Roeselers G."/>
            <person name="Sharma R."/>
            <person name="Stewart F.J."/>
            <person name="Newton I.L."/>
            <person name="Woyke T."/>
            <person name="Wu D."/>
            <person name="Lang J.M."/>
            <person name="Eisen J.A."/>
            <person name="Cavanaugh C.M."/>
        </authorList>
    </citation>
    <scope>NUCLEOTIDE SEQUENCE [LARGE SCALE GENOMIC DNA]</scope>
    <source>
        <strain evidence="8 9">WH</strain>
    </source>
</reference>
<proteinExistence type="predicted"/>
<evidence type="ECO:0008006" key="10">
    <source>
        <dbReference type="Google" id="ProtNLM"/>
    </source>
</evidence>
<accession>A0A0B0H4Q8</accession>
<keyword evidence="6" id="KW-0472">Membrane</keyword>
<dbReference type="GO" id="GO:0016051">
    <property type="term" value="P:carbohydrate biosynthetic process"/>
    <property type="evidence" value="ECO:0007669"/>
    <property type="project" value="InterPro"/>
</dbReference>
<dbReference type="Pfam" id="PF03567">
    <property type="entry name" value="Sulfotransfer_2"/>
    <property type="match status" value="1"/>
</dbReference>
<name>A0A0B0H4Q8_SOVGS</name>